<dbReference type="Proteomes" id="UP000361993">
    <property type="component" value="Unassembled WGS sequence"/>
</dbReference>
<dbReference type="EMBL" id="AACBVJ010000010">
    <property type="protein sequence ID" value="EAJ9197743.1"/>
    <property type="molecule type" value="Genomic_DNA"/>
</dbReference>
<dbReference type="KEGG" id="ccof:VC76_01690"/>
<dbReference type="RefSeq" id="WP_002778181.1">
    <property type="nucleotide sequence ID" value="NZ_AANHVQ020000005.1"/>
</dbReference>
<evidence type="ECO:0000313" key="22">
    <source>
        <dbReference type="Proteomes" id="UP000409545"/>
    </source>
</evidence>
<comment type="similarity">
    <text evidence="2">Belongs to the FliH family.</text>
</comment>
<organism evidence="14 20">
    <name type="scientific">Campylobacter coli</name>
    <dbReference type="NCBI Taxonomy" id="195"/>
    <lineage>
        <taxon>Bacteria</taxon>
        <taxon>Pseudomonadati</taxon>
        <taxon>Campylobacterota</taxon>
        <taxon>Epsilonproteobacteria</taxon>
        <taxon>Campylobacterales</taxon>
        <taxon>Campylobacteraceae</taxon>
        <taxon>Campylobacter</taxon>
    </lineage>
</organism>
<keyword evidence="14" id="KW-0282">Flagellum</keyword>
<evidence type="ECO:0000256" key="9">
    <source>
        <dbReference type="SAM" id="MobiDB-lite"/>
    </source>
</evidence>
<keyword evidence="4" id="KW-0813">Transport</keyword>
<gene>
    <name evidence="14" type="primary">fliH</name>
    <name evidence="15" type="ORF">B9Q54_01705</name>
    <name evidence="12" type="ORF">BZ274_06080</name>
    <name evidence="14" type="ORF">C6T04_02790</name>
    <name evidence="13" type="ORF">CJD00_01855</name>
    <name evidence="16" type="ORF">DSX26_04725</name>
    <name evidence="17" type="ORF">DYU70_05195</name>
    <name evidence="11" type="ORF">ES716_01290</name>
</gene>
<reference evidence="13 19" key="1">
    <citation type="submission" date="2018-05" db="EMBL/GenBank/DDBJ databases">
        <authorList>
            <consortium name="GenomeTrakr network: Whole genome sequencing for foodborne pathogen traceback"/>
        </authorList>
    </citation>
    <scope>NUCLEOTIDE SEQUENCE [LARGE SCALE GENOMIC DNA]</scope>
    <source>
        <strain evidence="13 19">NC_C6016</strain>
    </source>
</reference>
<dbReference type="Proteomes" id="UP000382436">
    <property type="component" value="Unassembled WGS sequence"/>
</dbReference>
<dbReference type="Proteomes" id="UP000352088">
    <property type="component" value="Unassembled WGS sequence"/>
</dbReference>
<feature type="compositionally biased region" description="Polar residues" evidence="9">
    <location>
        <begin position="39"/>
        <end position="50"/>
    </location>
</feature>
<evidence type="ECO:0000313" key="16">
    <source>
        <dbReference type="EMBL" id="EAL6850770.1"/>
    </source>
</evidence>
<evidence type="ECO:0000256" key="7">
    <source>
        <dbReference type="ARBA" id="ARBA00023225"/>
    </source>
</evidence>
<comment type="caution">
    <text evidence="14">The sequence shown here is derived from an EMBL/GenBank/DDBJ whole genome shotgun (WGS) entry which is preliminary data.</text>
</comment>
<evidence type="ECO:0000313" key="21">
    <source>
        <dbReference type="Proteomes" id="UP000382436"/>
    </source>
</evidence>
<keyword evidence="14" id="KW-0966">Cell projection</keyword>
<keyword evidence="7" id="KW-1006">Bacterial flagellum protein export</keyword>
<dbReference type="Pfam" id="PF02108">
    <property type="entry name" value="FliH"/>
    <property type="match status" value="1"/>
</dbReference>
<keyword evidence="8" id="KW-0175">Coiled coil</keyword>
<dbReference type="GO" id="GO:0005829">
    <property type="term" value="C:cytosol"/>
    <property type="evidence" value="ECO:0007669"/>
    <property type="project" value="TreeGrafter"/>
</dbReference>
<evidence type="ECO:0000313" key="12">
    <source>
        <dbReference type="EMBL" id="EAJ9197743.1"/>
    </source>
</evidence>
<dbReference type="STRING" id="195.ATE51_03576"/>
<evidence type="ECO:0000256" key="2">
    <source>
        <dbReference type="ARBA" id="ARBA00006602"/>
    </source>
</evidence>
<sequence>MVNRSNVISGGTSDQHVVEGYRFKVISEFDNHAEEKQHSQISNEENITTSSKDESPVEESQTPAPSQVVQEVQTPAFQPSFVEDLLKKTDEMSSNIIKLQMQIESQENEFNNRLNSELESAKEKFSKEGYEQARAEFEKELNDLRDKYLKSVSKLEEACVNLNAFIEKNEKELADTAIDIAKEVILKELENNSSKIAYALAKDLINELKGAGSIEIKVNSIDYNYLKEHFSENSHIKITLDDAISKGSVIILSDSGNIESNLNARLIKIKKMVNNE</sequence>
<keyword evidence="5" id="KW-1005">Bacterial flagellum biogenesis</keyword>
<dbReference type="EMBL" id="AACDUL010000002">
    <property type="protein sequence ID" value="EAK1509028.1"/>
    <property type="molecule type" value="Genomic_DNA"/>
</dbReference>
<evidence type="ECO:0000256" key="5">
    <source>
        <dbReference type="ARBA" id="ARBA00022795"/>
    </source>
</evidence>
<evidence type="ECO:0000256" key="3">
    <source>
        <dbReference type="ARBA" id="ARBA00016507"/>
    </source>
</evidence>
<dbReference type="NCBIfam" id="NF005196">
    <property type="entry name" value="PRK06669.1-1"/>
    <property type="match status" value="1"/>
</dbReference>
<dbReference type="KEGG" id="ccoo:ATE51_03576"/>
<comment type="function">
    <text evidence="1">Needed for flagellar regrowth and assembly.</text>
</comment>
<evidence type="ECO:0000256" key="8">
    <source>
        <dbReference type="SAM" id="Coils"/>
    </source>
</evidence>
<dbReference type="PANTHER" id="PTHR34982:SF1">
    <property type="entry name" value="FLAGELLAR ASSEMBLY PROTEIN FLIH"/>
    <property type="match status" value="1"/>
</dbReference>
<dbReference type="InterPro" id="IPR018035">
    <property type="entry name" value="Flagellar_FliH/T3SS_HrpE"/>
</dbReference>
<evidence type="ECO:0000313" key="24">
    <source>
        <dbReference type="Proteomes" id="UP000576616"/>
    </source>
</evidence>
<evidence type="ECO:0000313" key="17">
    <source>
        <dbReference type="EMBL" id="EAL9204554.1"/>
    </source>
</evidence>
<evidence type="ECO:0000313" key="11">
    <source>
        <dbReference type="EMBL" id="EAH8156583.1"/>
    </source>
</evidence>
<keyword evidence="6" id="KW-0653">Protein transport</keyword>
<proteinExistence type="inferred from homology"/>
<evidence type="ECO:0000256" key="1">
    <source>
        <dbReference type="ARBA" id="ARBA00003041"/>
    </source>
</evidence>
<evidence type="ECO:0000256" key="6">
    <source>
        <dbReference type="ARBA" id="ARBA00022927"/>
    </source>
</evidence>
<evidence type="ECO:0000313" key="15">
    <source>
        <dbReference type="EMBL" id="EAK5102994.1"/>
    </source>
</evidence>
<dbReference type="EMBL" id="AACSIE010000004">
    <property type="protein sequence ID" value="EAL9204554.1"/>
    <property type="molecule type" value="Genomic_DNA"/>
</dbReference>
<dbReference type="EMBL" id="AACGUZ010000002">
    <property type="protein sequence ID" value="EAK5102994.1"/>
    <property type="molecule type" value="Genomic_DNA"/>
</dbReference>
<dbReference type="GO" id="GO:0015031">
    <property type="term" value="P:protein transport"/>
    <property type="evidence" value="ECO:0007669"/>
    <property type="project" value="UniProtKB-KW"/>
</dbReference>
<reference evidence="11 24" key="3">
    <citation type="submission" date="2019-01" db="EMBL/GenBank/DDBJ databases">
        <authorList>
            <consortium name="PulseNet: The National Subtyping Network for Foodborne Disease Surveillance"/>
            <person name="Tarr C.L."/>
            <person name="Trees E."/>
            <person name="Katz L.S."/>
            <person name="Carleton-Romer H.A."/>
            <person name="Stroika S."/>
            <person name="Kucerova Z."/>
            <person name="Roache K.F."/>
            <person name="Sabol A.L."/>
            <person name="Besser J."/>
            <person name="Gerner-Smidt P."/>
        </authorList>
    </citation>
    <scope>NUCLEOTIDE SEQUENCE [LARGE SCALE GENOMIC DNA]</scope>
    <source>
        <strain evidence="12 21">PNUSAC001435</strain>
        <strain evidence="11 24">PNUSAC007828</strain>
    </source>
</reference>
<dbReference type="Proteomes" id="UP000409545">
    <property type="component" value="Unassembled WGS sequence"/>
</dbReference>
<dbReference type="Proteomes" id="UP000576616">
    <property type="component" value="Unassembled WGS sequence"/>
</dbReference>
<dbReference type="AlphaFoldDB" id="A0A0Q2V3H4"/>
<evidence type="ECO:0000313" key="23">
    <source>
        <dbReference type="Proteomes" id="UP000411403"/>
    </source>
</evidence>
<name>A0A0Q2V3H4_CAMCO</name>
<dbReference type="GO" id="GO:0044781">
    <property type="term" value="P:bacterial-type flagellum organization"/>
    <property type="evidence" value="ECO:0007669"/>
    <property type="project" value="UniProtKB-KW"/>
</dbReference>
<evidence type="ECO:0000256" key="4">
    <source>
        <dbReference type="ARBA" id="ARBA00022448"/>
    </source>
</evidence>
<dbReference type="GeneID" id="66544679"/>
<dbReference type="Proteomes" id="UP000365807">
    <property type="component" value="Unassembled WGS sequence"/>
</dbReference>
<feature type="compositionally biased region" description="Polar residues" evidence="9">
    <location>
        <begin position="58"/>
        <end position="71"/>
    </location>
</feature>
<dbReference type="EMBL" id="AACQHW010000004">
    <property type="protein sequence ID" value="EAL6850770.1"/>
    <property type="molecule type" value="Genomic_DNA"/>
</dbReference>
<evidence type="ECO:0000313" key="14">
    <source>
        <dbReference type="EMBL" id="EAK4357857.1"/>
    </source>
</evidence>
<dbReference type="EMBL" id="AACGFG010000003">
    <property type="protein sequence ID" value="EAK4357857.1"/>
    <property type="molecule type" value="Genomic_DNA"/>
</dbReference>
<evidence type="ECO:0000259" key="10">
    <source>
        <dbReference type="Pfam" id="PF02108"/>
    </source>
</evidence>
<evidence type="ECO:0000313" key="20">
    <source>
        <dbReference type="Proteomes" id="UP000365807"/>
    </source>
</evidence>
<reference evidence="14 20" key="2">
    <citation type="submission" date="2018-06" db="EMBL/GenBank/DDBJ databases">
        <authorList>
            <consortium name="NARMS: The National Antimicrobial Resistance Monitoring System"/>
        </authorList>
    </citation>
    <scope>NUCLEOTIDE SEQUENCE [LARGE SCALE GENOMIC DNA]</scope>
    <source>
        <strain evidence="17 23">CVM N17C171</strain>
        <strain evidence="16 18">CVM N17C548</strain>
        <strain evidence="14 20">FSIS11807978</strain>
        <strain evidence="15 22">FSIS1711007</strain>
    </source>
</reference>
<keyword evidence="14" id="KW-0969">Cilium</keyword>
<feature type="domain" description="Flagellar assembly protein FliH/Type III secretion system HrpE" evidence="10">
    <location>
        <begin position="161"/>
        <end position="268"/>
    </location>
</feature>
<dbReference type="InterPro" id="IPR051472">
    <property type="entry name" value="T3SS_Stator/FliH"/>
</dbReference>
<protein>
    <recommendedName>
        <fullName evidence="3">Flagellar assembly protein FliH</fullName>
    </recommendedName>
</protein>
<evidence type="ECO:0000313" key="13">
    <source>
        <dbReference type="EMBL" id="EAK1509028.1"/>
    </source>
</evidence>
<evidence type="ECO:0000313" key="18">
    <source>
        <dbReference type="Proteomes" id="UP000352088"/>
    </source>
</evidence>
<feature type="coiled-coil region" evidence="8">
    <location>
        <begin position="89"/>
        <end position="147"/>
    </location>
</feature>
<evidence type="ECO:0000313" key="19">
    <source>
        <dbReference type="Proteomes" id="UP000361993"/>
    </source>
</evidence>
<accession>A0A0Q2V3H4</accession>
<dbReference type="PANTHER" id="PTHR34982">
    <property type="entry name" value="YOP PROTEINS TRANSLOCATION PROTEIN L"/>
    <property type="match status" value="1"/>
</dbReference>
<dbReference type="OrthoDB" id="5347569at2"/>
<feature type="region of interest" description="Disordered" evidence="9">
    <location>
        <begin position="34"/>
        <end position="71"/>
    </location>
</feature>
<dbReference type="Proteomes" id="UP000411403">
    <property type="component" value="Unassembled WGS sequence"/>
</dbReference>
<dbReference type="eggNOG" id="COG1317">
    <property type="taxonomic scope" value="Bacteria"/>
</dbReference>
<dbReference type="EMBL" id="AABKAB010000002">
    <property type="protein sequence ID" value="EAH8156583.1"/>
    <property type="molecule type" value="Genomic_DNA"/>
</dbReference>